<reference evidence="2 3" key="1">
    <citation type="submission" date="2019-02" db="EMBL/GenBank/DDBJ databases">
        <title>Prokaryotic population dynamics and viral predation in marine succession experiment using metagenomics: the confinement effect.</title>
        <authorList>
            <person name="Haro-Moreno J.M."/>
            <person name="Rodriguez-Valera F."/>
            <person name="Lopez-Perez M."/>
        </authorList>
    </citation>
    <scope>NUCLEOTIDE SEQUENCE [LARGE SCALE GENOMIC DNA]</scope>
    <source>
        <strain evidence="2">MED-G163</strain>
    </source>
</reference>
<dbReference type="AlphaFoldDB" id="A0A520MPV1"/>
<dbReference type="PIRSF" id="PIRSF019271">
    <property type="entry name" value="Acid_Ptase_C"/>
    <property type="match status" value="1"/>
</dbReference>
<dbReference type="EMBL" id="SHBI01000001">
    <property type="protein sequence ID" value="RZO23239.1"/>
    <property type="molecule type" value="Genomic_DNA"/>
</dbReference>
<comment type="caution">
    <text evidence="2">The sequence shown here is derived from an EMBL/GenBank/DDBJ whole genome shotgun (WGS) entry which is preliminary data.</text>
</comment>
<dbReference type="SFLD" id="SFLDS00003">
    <property type="entry name" value="Haloacid_Dehalogenase"/>
    <property type="match status" value="1"/>
</dbReference>
<evidence type="ECO:0000313" key="2">
    <source>
        <dbReference type="EMBL" id="RZO23239.1"/>
    </source>
</evidence>
<dbReference type="Proteomes" id="UP000315782">
    <property type="component" value="Unassembled WGS sequence"/>
</dbReference>
<proteinExistence type="predicted"/>
<protein>
    <recommendedName>
        <fullName evidence="4">5'-nucleotidase, lipoprotein e(P4) family</fullName>
    </recommendedName>
</protein>
<dbReference type="SFLD" id="SFLDG01125">
    <property type="entry name" value="C1.1:_Acid_Phosphatase_Like"/>
    <property type="match status" value="1"/>
</dbReference>
<accession>A0A520MPV1</accession>
<evidence type="ECO:0000256" key="1">
    <source>
        <dbReference type="ARBA" id="ARBA00022729"/>
    </source>
</evidence>
<dbReference type="InterPro" id="IPR006423">
    <property type="entry name" value="Lipo_e_P4"/>
</dbReference>
<gene>
    <name evidence="2" type="ORF">EVA96_00275</name>
</gene>
<sequence>MKSRNQIYIFSFFIVLCCGHLQGDNLQTDKSFQEQSMLAVLYAQTSAEFAANNIQVYNNAITAIDKALKDTSWTAALEQKGNFSSKSPAIIIDVDETVLDNSAFQARTILEGFSYPEGWIDWGLEGSADAVAGVSKFLNYADQKGVKIFYVTNRVSELEQSTKANIINLKLPFDEDIDVLLMKGENDWTSDKVSRRLLIANEYRIILLVGDQLTDFISSEEATLEDISRKELASKYENMWGSKWFMITNPMYGRWEFSLYDNKYPGSEENQIQLRKESLRPE</sequence>
<dbReference type="InterPro" id="IPR005519">
    <property type="entry name" value="Acid_phosphat_B-like"/>
</dbReference>
<name>A0A520MPV1_9GAMM</name>
<dbReference type="PANTHER" id="PTHR31284:SF10">
    <property type="entry name" value="ACID PHOSPHATASE-LIKE PROTEIN"/>
    <property type="match status" value="1"/>
</dbReference>
<evidence type="ECO:0008006" key="4">
    <source>
        <dbReference type="Google" id="ProtNLM"/>
    </source>
</evidence>
<organism evidence="2 3">
    <name type="scientific">SAR86 cluster bacterium</name>
    <dbReference type="NCBI Taxonomy" id="2030880"/>
    <lineage>
        <taxon>Bacteria</taxon>
        <taxon>Pseudomonadati</taxon>
        <taxon>Pseudomonadota</taxon>
        <taxon>Gammaproteobacteria</taxon>
        <taxon>SAR86 cluster</taxon>
    </lineage>
</organism>
<dbReference type="SUPFAM" id="SSF56784">
    <property type="entry name" value="HAD-like"/>
    <property type="match status" value="1"/>
</dbReference>
<dbReference type="Pfam" id="PF03767">
    <property type="entry name" value="Acid_phosphat_B"/>
    <property type="match status" value="1"/>
</dbReference>
<dbReference type="InterPro" id="IPR023214">
    <property type="entry name" value="HAD_sf"/>
</dbReference>
<evidence type="ECO:0000313" key="3">
    <source>
        <dbReference type="Proteomes" id="UP000315782"/>
    </source>
</evidence>
<dbReference type="GO" id="GO:0009279">
    <property type="term" value="C:cell outer membrane"/>
    <property type="evidence" value="ECO:0007669"/>
    <property type="project" value="InterPro"/>
</dbReference>
<keyword evidence="1" id="KW-0732">Signal</keyword>
<dbReference type="InterPro" id="IPR036412">
    <property type="entry name" value="HAD-like_sf"/>
</dbReference>
<dbReference type="PANTHER" id="PTHR31284">
    <property type="entry name" value="ACID PHOSPHATASE-LIKE PROTEIN"/>
    <property type="match status" value="1"/>
</dbReference>
<dbReference type="Gene3D" id="3.40.50.1000">
    <property type="entry name" value="HAD superfamily/HAD-like"/>
    <property type="match status" value="1"/>
</dbReference>